<comment type="caution">
    <text evidence="3">The sequence shown here is derived from an EMBL/GenBank/DDBJ whole genome shotgun (WGS) entry which is preliminary data.</text>
</comment>
<organism evidence="3 4">
    <name type="scientific">Pleuronectes platessa</name>
    <name type="common">European plaice</name>
    <dbReference type="NCBI Taxonomy" id="8262"/>
    <lineage>
        <taxon>Eukaryota</taxon>
        <taxon>Metazoa</taxon>
        <taxon>Chordata</taxon>
        <taxon>Craniata</taxon>
        <taxon>Vertebrata</taxon>
        <taxon>Euteleostomi</taxon>
        <taxon>Actinopterygii</taxon>
        <taxon>Neopterygii</taxon>
        <taxon>Teleostei</taxon>
        <taxon>Neoteleostei</taxon>
        <taxon>Acanthomorphata</taxon>
        <taxon>Carangaria</taxon>
        <taxon>Pleuronectiformes</taxon>
        <taxon>Pleuronectoidei</taxon>
        <taxon>Pleuronectidae</taxon>
        <taxon>Pleuronectes</taxon>
    </lineage>
</organism>
<reference evidence="3" key="1">
    <citation type="submission" date="2020-03" db="EMBL/GenBank/DDBJ databases">
        <authorList>
            <person name="Weist P."/>
        </authorList>
    </citation>
    <scope>NUCLEOTIDE SEQUENCE</scope>
</reference>
<accession>A0A9N7YYV7</accession>
<proteinExistence type="predicted"/>
<gene>
    <name evidence="3" type="ORF">PLEPLA_LOCUS30978</name>
</gene>
<protein>
    <recommendedName>
        <fullName evidence="2">Peptidase M12B propeptide domain-containing protein</fullName>
    </recommendedName>
</protein>
<evidence type="ECO:0000313" key="4">
    <source>
        <dbReference type="Proteomes" id="UP001153269"/>
    </source>
</evidence>
<keyword evidence="4" id="KW-1185">Reference proteome</keyword>
<name>A0A9N7YYV7_PLEPL</name>
<dbReference type="EMBL" id="CADEAL010003035">
    <property type="protein sequence ID" value="CAB1443263.1"/>
    <property type="molecule type" value="Genomic_DNA"/>
</dbReference>
<dbReference type="InterPro" id="IPR002870">
    <property type="entry name" value="Peptidase_M12B_N"/>
</dbReference>
<evidence type="ECO:0000313" key="3">
    <source>
        <dbReference type="EMBL" id="CAB1443263.1"/>
    </source>
</evidence>
<keyword evidence="1" id="KW-1015">Disulfide bond</keyword>
<dbReference type="Proteomes" id="UP001153269">
    <property type="component" value="Unassembled WGS sequence"/>
</dbReference>
<feature type="domain" description="Peptidase M12B propeptide" evidence="2">
    <location>
        <begin position="59"/>
        <end position="145"/>
    </location>
</feature>
<sequence>MLRADWLLDADLCSILQADPHRAGAGCSTLHVYCSHTSHTVTASYSSSDRHGLNHDYVFVTPVEVDSEGGYMTHDVTRQGHRNKRSLSSCLHYRLSAFGHNMHLDLYPSSVVGPGFTVQTLGSNGIATVMGDEGFHNCLYQGFIRNLTASSAAISTCSGLPLPRIGFFPRGDEGRFESCAATAPSGQVRDRLGSVETEPSAPFILSGISDQTCRLMAVVDTVPHVVAGPSDCRTTGAQPTTSANKLDRLPTTMCLSGLAIIQRLGWATEELRAWHYKRRVAQSSSLVV</sequence>
<evidence type="ECO:0000256" key="1">
    <source>
        <dbReference type="ARBA" id="ARBA00023157"/>
    </source>
</evidence>
<dbReference type="AlphaFoldDB" id="A0A9N7YYV7"/>
<dbReference type="Pfam" id="PF01562">
    <property type="entry name" value="Pep_M12B_propep"/>
    <property type="match status" value="1"/>
</dbReference>
<evidence type="ECO:0000259" key="2">
    <source>
        <dbReference type="Pfam" id="PF01562"/>
    </source>
</evidence>